<keyword evidence="2" id="KW-0808">Transferase</keyword>
<evidence type="ECO:0000256" key="3">
    <source>
        <dbReference type="ARBA" id="ARBA00023315"/>
    </source>
</evidence>
<dbReference type="Gramene" id="KGN64382">
    <property type="protein sequence ID" value="KGN64382"/>
    <property type="gene ID" value="Csa_1G050210"/>
</dbReference>
<reference evidence="4 5" key="3">
    <citation type="journal article" date="2010" name="BMC Genomics">
        <title>Transcriptome sequencing and comparative analysis of cucumber flowers with different sex types.</title>
        <authorList>
            <person name="Guo S."/>
            <person name="Zheng Y."/>
            <person name="Joung J.G."/>
            <person name="Liu S."/>
            <person name="Zhang Z."/>
            <person name="Crasta O.R."/>
            <person name="Sobral B.W."/>
            <person name="Xu Y."/>
            <person name="Huang S."/>
            <person name="Fei Z."/>
        </authorList>
    </citation>
    <scope>NUCLEOTIDE SEQUENCE [LARGE SCALE GENOMIC DNA]</scope>
    <source>
        <strain evidence="5">cv. 9930</strain>
    </source>
</reference>
<dbReference type="Gene3D" id="3.30.559.10">
    <property type="entry name" value="Chloramphenicol acetyltransferase-like domain"/>
    <property type="match status" value="2"/>
</dbReference>
<dbReference type="PANTHER" id="PTHR31623:SF25">
    <property type="entry name" value="VINORINE SYNTHASE-LIKE"/>
    <property type="match status" value="1"/>
</dbReference>
<keyword evidence="3" id="KW-0012">Acyltransferase</keyword>
<dbReference type="AlphaFoldDB" id="A0A0A0LUA9"/>
<name>A0A0A0LUA9_CUCSA</name>
<dbReference type="OMA" id="NSFGNIW"/>
<protein>
    <recommendedName>
        <fullName evidence="6">Vinorine synthase-like</fullName>
    </recommendedName>
</protein>
<sequence>MEMNNNSFKIDIISTEIIKPSSPTPSTHQHHKLSFLDQFAPGSYTPLLFFYPGGGNHRDRCRRLKESLAETLSRFYPLAGTLVEAYLVECNDEGVAFSEARVSGRLSEVMENPNDVVTYHRLLPFHPDAVLERECILGVQYNVFECGGAVIALCITHKIVDGTSTTMFTKAWASTCRGDNEYPIVPNFDATDLFPAMEIRGGNKRHPRMQKIVTRRFVFNKSNIAALKKQASSAALFLNQRPPSRVESVSGFLWKRFIALYHKKTPTKAKRFAVIQAVNLRNRMNPPLPPNSFGNIWWFATADVPIDEEQDFPSLVGKVREAIREIDDEYTKTLQDTEKSLRAKMKMGERVYSGEVEMACFTSWCNFPVYETDFGWGKPTWVCTPGRPYKNVVLFVNTSDGEGIEAWVNLEESDMALFENDCELLSFTSLF</sequence>
<evidence type="ECO:0000256" key="1">
    <source>
        <dbReference type="ARBA" id="ARBA00009861"/>
    </source>
</evidence>
<dbReference type="GO" id="GO:0016746">
    <property type="term" value="F:acyltransferase activity"/>
    <property type="evidence" value="ECO:0007669"/>
    <property type="project" value="UniProtKB-KW"/>
</dbReference>
<accession>A0A0A0LUA9</accession>
<proteinExistence type="inferred from homology"/>
<evidence type="ECO:0000313" key="5">
    <source>
        <dbReference type="Proteomes" id="UP000029981"/>
    </source>
</evidence>
<dbReference type="InterPro" id="IPR023213">
    <property type="entry name" value="CAT-like_dom_sf"/>
</dbReference>
<gene>
    <name evidence="4" type="ORF">Csa_1G050210</name>
</gene>
<evidence type="ECO:0008006" key="6">
    <source>
        <dbReference type="Google" id="ProtNLM"/>
    </source>
</evidence>
<dbReference type="Pfam" id="PF02458">
    <property type="entry name" value="Transferase"/>
    <property type="match status" value="1"/>
</dbReference>
<keyword evidence="5" id="KW-1185">Reference proteome</keyword>
<dbReference type="EMBL" id="CM002922">
    <property type="protein sequence ID" value="KGN64382.1"/>
    <property type="molecule type" value="Genomic_DNA"/>
</dbReference>
<dbReference type="SUPFAM" id="SSF52777">
    <property type="entry name" value="CoA-dependent acyltransferases"/>
    <property type="match status" value="1"/>
</dbReference>
<reference evidence="4 5" key="1">
    <citation type="journal article" date="2009" name="Nat. Genet.">
        <title>The genome of the cucumber, Cucumis sativus L.</title>
        <authorList>
            <person name="Huang S."/>
            <person name="Li R."/>
            <person name="Zhang Z."/>
            <person name="Li L."/>
            <person name="Gu X."/>
            <person name="Fan W."/>
            <person name="Lucas W.J."/>
            <person name="Wang X."/>
            <person name="Xie B."/>
            <person name="Ni P."/>
            <person name="Ren Y."/>
            <person name="Zhu H."/>
            <person name="Li J."/>
            <person name="Lin K."/>
            <person name="Jin W."/>
            <person name="Fei Z."/>
            <person name="Li G."/>
            <person name="Staub J."/>
            <person name="Kilian A."/>
            <person name="van der Vossen E.A."/>
            <person name="Wu Y."/>
            <person name="Guo J."/>
            <person name="He J."/>
            <person name="Jia Z."/>
            <person name="Ren Y."/>
            <person name="Tian G."/>
            <person name="Lu Y."/>
            <person name="Ruan J."/>
            <person name="Qian W."/>
            <person name="Wang M."/>
            <person name="Huang Q."/>
            <person name="Li B."/>
            <person name="Xuan Z."/>
            <person name="Cao J."/>
            <person name="Asan"/>
            <person name="Wu Z."/>
            <person name="Zhang J."/>
            <person name="Cai Q."/>
            <person name="Bai Y."/>
            <person name="Zhao B."/>
            <person name="Han Y."/>
            <person name="Li Y."/>
            <person name="Li X."/>
            <person name="Wang S."/>
            <person name="Shi Q."/>
            <person name="Liu S."/>
            <person name="Cho W.K."/>
            <person name="Kim J.Y."/>
            <person name="Xu Y."/>
            <person name="Heller-Uszynska K."/>
            <person name="Miao H."/>
            <person name="Cheng Z."/>
            <person name="Zhang S."/>
            <person name="Wu J."/>
            <person name="Yang Y."/>
            <person name="Kang H."/>
            <person name="Li M."/>
            <person name="Liang H."/>
            <person name="Ren X."/>
            <person name="Shi Z."/>
            <person name="Wen M."/>
            <person name="Jian M."/>
            <person name="Yang H."/>
            <person name="Zhang G."/>
            <person name="Yang Z."/>
            <person name="Chen R."/>
            <person name="Liu S."/>
            <person name="Li J."/>
            <person name="Ma L."/>
            <person name="Liu H."/>
            <person name="Zhou Y."/>
            <person name="Zhao J."/>
            <person name="Fang X."/>
            <person name="Li G."/>
            <person name="Fang L."/>
            <person name="Li Y."/>
            <person name="Liu D."/>
            <person name="Zheng H."/>
            <person name="Zhang Y."/>
            <person name="Qin N."/>
            <person name="Li Z."/>
            <person name="Yang G."/>
            <person name="Yang S."/>
            <person name="Bolund L."/>
            <person name="Kristiansen K."/>
            <person name="Zheng H."/>
            <person name="Li S."/>
            <person name="Zhang X."/>
            <person name="Yang H."/>
            <person name="Wang J."/>
            <person name="Sun R."/>
            <person name="Zhang B."/>
            <person name="Jiang S."/>
            <person name="Wang J."/>
            <person name="Du Y."/>
            <person name="Li S."/>
        </authorList>
    </citation>
    <scope>NUCLEOTIDE SEQUENCE [LARGE SCALE GENOMIC DNA]</scope>
    <source>
        <strain evidence="5">cv. 9930</strain>
    </source>
</reference>
<evidence type="ECO:0000256" key="2">
    <source>
        <dbReference type="ARBA" id="ARBA00022679"/>
    </source>
</evidence>
<dbReference type="OrthoDB" id="671439at2759"/>
<reference evidence="4 5" key="4">
    <citation type="journal article" date="2011" name="BMC Genomics">
        <title>RNA-Seq improves annotation of protein-coding genes in the cucumber genome.</title>
        <authorList>
            <person name="Li Z."/>
            <person name="Zhang Z."/>
            <person name="Yan P."/>
            <person name="Huang S."/>
            <person name="Fei Z."/>
            <person name="Lin K."/>
        </authorList>
    </citation>
    <scope>NUCLEOTIDE SEQUENCE [LARGE SCALE GENOMIC DNA]</scope>
    <source>
        <strain evidence="5">cv. 9930</strain>
    </source>
</reference>
<organism evidence="4 5">
    <name type="scientific">Cucumis sativus</name>
    <name type="common">Cucumber</name>
    <dbReference type="NCBI Taxonomy" id="3659"/>
    <lineage>
        <taxon>Eukaryota</taxon>
        <taxon>Viridiplantae</taxon>
        <taxon>Streptophyta</taxon>
        <taxon>Embryophyta</taxon>
        <taxon>Tracheophyta</taxon>
        <taxon>Spermatophyta</taxon>
        <taxon>Magnoliopsida</taxon>
        <taxon>eudicotyledons</taxon>
        <taxon>Gunneridae</taxon>
        <taxon>Pentapetalae</taxon>
        <taxon>rosids</taxon>
        <taxon>fabids</taxon>
        <taxon>Cucurbitales</taxon>
        <taxon>Cucurbitaceae</taxon>
        <taxon>Benincaseae</taxon>
        <taxon>Cucumis</taxon>
    </lineage>
</organism>
<dbReference type="Proteomes" id="UP000029981">
    <property type="component" value="Chromosome 1"/>
</dbReference>
<evidence type="ECO:0000313" key="4">
    <source>
        <dbReference type="EMBL" id="KGN64382.1"/>
    </source>
</evidence>
<comment type="similarity">
    <text evidence="1">Belongs to the plant acyltransferase family.</text>
</comment>
<dbReference type="PANTHER" id="PTHR31623">
    <property type="entry name" value="F21J9.9"/>
    <property type="match status" value="1"/>
</dbReference>
<reference evidence="4 5" key="2">
    <citation type="journal article" date="2009" name="PLoS ONE">
        <title>An integrated genetic and cytogenetic map of the cucumber genome.</title>
        <authorList>
            <person name="Ren Y."/>
            <person name="Zhang Z."/>
            <person name="Liu J."/>
            <person name="Staub J.E."/>
            <person name="Han Y."/>
            <person name="Cheng Z."/>
            <person name="Li X."/>
            <person name="Lu J."/>
            <person name="Miao H."/>
            <person name="Kang H."/>
            <person name="Xie B."/>
            <person name="Gu X."/>
            <person name="Wang X."/>
            <person name="Du Y."/>
            <person name="Jin W."/>
            <person name="Huang S."/>
        </authorList>
    </citation>
    <scope>NUCLEOTIDE SEQUENCE [LARGE SCALE GENOMIC DNA]</scope>
    <source>
        <strain evidence="5">cv. 9930</strain>
    </source>
</reference>